<sequence length="135" mass="14549">MIHAACLALLLFWTGCTSSMAKHTIRATGRFARASVTSGGNFAGAATSTAIGTGIDIATGAVTHPKTTELITLVHPKTGVAQDLIWREGMNIYTARRALDIRFAPSTFKLIRNNKTLTAKFDTALQPGDVVRWFK</sequence>
<evidence type="ECO:0000313" key="1">
    <source>
        <dbReference type="EMBL" id="SVD17557.1"/>
    </source>
</evidence>
<name>A0A382T7U2_9ZZZZ</name>
<protein>
    <submittedName>
        <fullName evidence="1">Uncharacterized protein</fullName>
    </submittedName>
</protein>
<accession>A0A382T7U2</accession>
<dbReference type="EMBL" id="UINC01134180">
    <property type="protein sequence ID" value="SVD17557.1"/>
    <property type="molecule type" value="Genomic_DNA"/>
</dbReference>
<proteinExistence type="predicted"/>
<gene>
    <name evidence="1" type="ORF">METZ01_LOCUS370411</name>
</gene>
<organism evidence="1">
    <name type="scientific">marine metagenome</name>
    <dbReference type="NCBI Taxonomy" id="408172"/>
    <lineage>
        <taxon>unclassified sequences</taxon>
        <taxon>metagenomes</taxon>
        <taxon>ecological metagenomes</taxon>
    </lineage>
</organism>
<dbReference type="AlphaFoldDB" id="A0A382T7U2"/>
<reference evidence="1" key="1">
    <citation type="submission" date="2018-05" db="EMBL/GenBank/DDBJ databases">
        <authorList>
            <person name="Lanie J.A."/>
            <person name="Ng W.-L."/>
            <person name="Kazmierczak K.M."/>
            <person name="Andrzejewski T.M."/>
            <person name="Davidsen T.M."/>
            <person name="Wayne K.J."/>
            <person name="Tettelin H."/>
            <person name="Glass J.I."/>
            <person name="Rusch D."/>
            <person name="Podicherti R."/>
            <person name="Tsui H.-C.T."/>
            <person name="Winkler M.E."/>
        </authorList>
    </citation>
    <scope>NUCLEOTIDE SEQUENCE</scope>
</reference>